<name>A0A9P9BT50_9PEZI</name>
<evidence type="ECO:0000313" key="2">
    <source>
        <dbReference type="EMBL" id="KAH7035132.1"/>
    </source>
</evidence>
<protein>
    <submittedName>
        <fullName evidence="2">Uncharacterized protein</fullName>
    </submittedName>
</protein>
<proteinExistence type="predicted"/>
<feature type="region of interest" description="Disordered" evidence="1">
    <location>
        <begin position="30"/>
        <end position="83"/>
    </location>
</feature>
<dbReference type="AlphaFoldDB" id="A0A9P9BT50"/>
<dbReference type="Proteomes" id="UP000756346">
    <property type="component" value="Unassembled WGS sequence"/>
</dbReference>
<feature type="compositionally biased region" description="Basic and acidic residues" evidence="1">
    <location>
        <begin position="47"/>
        <end position="58"/>
    </location>
</feature>
<dbReference type="EMBL" id="JAGTJQ010000003">
    <property type="protein sequence ID" value="KAH7035132.1"/>
    <property type="molecule type" value="Genomic_DNA"/>
</dbReference>
<dbReference type="GeneID" id="70193064"/>
<gene>
    <name evidence="2" type="ORF">B0I36DRAFT_88593</name>
</gene>
<sequence>MIDPMSVTTIMFPGAHYFGRQNKESRATCWYSHPPSLKDPGSPQPRQKREGGREEDHRYKRAASQKHDPTRRRSDSMAVPLCD</sequence>
<comment type="caution">
    <text evidence="2">The sequence shown here is derived from an EMBL/GenBank/DDBJ whole genome shotgun (WGS) entry which is preliminary data.</text>
</comment>
<reference evidence="2" key="1">
    <citation type="journal article" date="2021" name="Nat. Commun.">
        <title>Genetic determinants of endophytism in the Arabidopsis root mycobiome.</title>
        <authorList>
            <person name="Mesny F."/>
            <person name="Miyauchi S."/>
            <person name="Thiergart T."/>
            <person name="Pickel B."/>
            <person name="Atanasova L."/>
            <person name="Karlsson M."/>
            <person name="Huettel B."/>
            <person name="Barry K.W."/>
            <person name="Haridas S."/>
            <person name="Chen C."/>
            <person name="Bauer D."/>
            <person name="Andreopoulos W."/>
            <person name="Pangilinan J."/>
            <person name="LaButti K."/>
            <person name="Riley R."/>
            <person name="Lipzen A."/>
            <person name="Clum A."/>
            <person name="Drula E."/>
            <person name="Henrissat B."/>
            <person name="Kohler A."/>
            <person name="Grigoriev I.V."/>
            <person name="Martin F.M."/>
            <person name="Hacquard S."/>
        </authorList>
    </citation>
    <scope>NUCLEOTIDE SEQUENCE</scope>
    <source>
        <strain evidence="2">MPI-CAGE-CH-0230</strain>
    </source>
</reference>
<dbReference type="RefSeq" id="XP_046015225.1">
    <property type="nucleotide sequence ID" value="XM_046163518.1"/>
</dbReference>
<keyword evidence="3" id="KW-1185">Reference proteome</keyword>
<accession>A0A9P9BT50</accession>
<evidence type="ECO:0000256" key="1">
    <source>
        <dbReference type="SAM" id="MobiDB-lite"/>
    </source>
</evidence>
<organism evidence="2 3">
    <name type="scientific">Microdochium trichocladiopsis</name>
    <dbReference type="NCBI Taxonomy" id="1682393"/>
    <lineage>
        <taxon>Eukaryota</taxon>
        <taxon>Fungi</taxon>
        <taxon>Dikarya</taxon>
        <taxon>Ascomycota</taxon>
        <taxon>Pezizomycotina</taxon>
        <taxon>Sordariomycetes</taxon>
        <taxon>Xylariomycetidae</taxon>
        <taxon>Xylariales</taxon>
        <taxon>Microdochiaceae</taxon>
        <taxon>Microdochium</taxon>
    </lineage>
</organism>
<evidence type="ECO:0000313" key="3">
    <source>
        <dbReference type="Proteomes" id="UP000756346"/>
    </source>
</evidence>
<feature type="compositionally biased region" description="Basic and acidic residues" evidence="1">
    <location>
        <begin position="65"/>
        <end position="75"/>
    </location>
</feature>